<evidence type="ECO:0000313" key="3">
    <source>
        <dbReference type="Proteomes" id="UP000266841"/>
    </source>
</evidence>
<keyword evidence="3" id="KW-1185">Reference proteome</keyword>
<dbReference type="eggNOG" id="ENOG502SF5D">
    <property type="taxonomic scope" value="Eukaryota"/>
</dbReference>
<evidence type="ECO:0000256" key="1">
    <source>
        <dbReference type="SAM" id="MobiDB-lite"/>
    </source>
</evidence>
<sequence>MHNTRDDDDVNATQLFNHISTCALKLMGKLFVDKSNFKTIQKKPSSIYKIAVDGSELLYQQFIHICHGTIVEKYIQHLNEISTVDMSPFMEYEVGLIPHIISAVGNATETRRQVVTARHRLTALYIVYSTKMFRNRIEAASSMVELQSANENLQNEVERLRKQLAGSKLGQSKSIASRVKARKRRK</sequence>
<evidence type="ECO:0000313" key="2">
    <source>
        <dbReference type="EMBL" id="EJK44595.1"/>
    </source>
</evidence>
<proteinExistence type="predicted"/>
<comment type="caution">
    <text evidence="2">The sequence shown here is derived from an EMBL/GenBank/DDBJ whole genome shotgun (WGS) entry which is preliminary data.</text>
</comment>
<accession>K0QZI0</accession>
<feature type="region of interest" description="Disordered" evidence="1">
    <location>
        <begin position="166"/>
        <end position="186"/>
    </location>
</feature>
<dbReference type="EMBL" id="AGNL01049477">
    <property type="protein sequence ID" value="EJK44595.1"/>
    <property type="molecule type" value="Genomic_DNA"/>
</dbReference>
<gene>
    <name evidence="2" type="ORF">THAOC_36852</name>
</gene>
<dbReference type="AlphaFoldDB" id="K0QZI0"/>
<dbReference type="Proteomes" id="UP000266841">
    <property type="component" value="Unassembled WGS sequence"/>
</dbReference>
<protein>
    <submittedName>
        <fullName evidence="2">Uncharacterized protein</fullName>
    </submittedName>
</protein>
<name>K0QZI0_THAOC</name>
<reference evidence="2 3" key="1">
    <citation type="journal article" date="2012" name="Genome Biol.">
        <title>Genome and low-iron response of an oceanic diatom adapted to chronic iron limitation.</title>
        <authorList>
            <person name="Lommer M."/>
            <person name="Specht M."/>
            <person name="Roy A.S."/>
            <person name="Kraemer L."/>
            <person name="Andreson R."/>
            <person name="Gutowska M.A."/>
            <person name="Wolf J."/>
            <person name="Bergner S.V."/>
            <person name="Schilhabel M.B."/>
            <person name="Klostermeier U.C."/>
            <person name="Beiko R.G."/>
            <person name="Rosenstiel P."/>
            <person name="Hippler M."/>
            <person name="Laroche J."/>
        </authorList>
    </citation>
    <scope>NUCLEOTIDE SEQUENCE [LARGE SCALE GENOMIC DNA]</scope>
    <source>
        <strain evidence="2 3">CCMP1005</strain>
    </source>
</reference>
<organism evidence="2 3">
    <name type="scientific">Thalassiosira oceanica</name>
    <name type="common">Marine diatom</name>
    <dbReference type="NCBI Taxonomy" id="159749"/>
    <lineage>
        <taxon>Eukaryota</taxon>
        <taxon>Sar</taxon>
        <taxon>Stramenopiles</taxon>
        <taxon>Ochrophyta</taxon>
        <taxon>Bacillariophyta</taxon>
        <taxon>Coscinodiscophyceae</taxon>
        <taxon>Thalassiosirophycidae</taxon>
        <taxon>Thalassiosirales</taxon>
        <taxon>Thalassiosiraceae</taxon>
        <taxon>Thalassiosira</taxon>
    </lineage>
</organism>